<gene>
    <name evidence="2" type="ORF">M595_4674</name>
</gene>
<dbReference type="PANTHER" id="PTHR34107:SF7">
    <property type="entry name" value="SLR2092 PROTEIN"/>
    <property type="match status" value="1"/>
</dbReference>
<dbReference type="RefSeq" id="WP_023068358.1">
    <property type="nucleotide sequence ID" value="NZ_AUZM01000059.1"/>
</dbReference>
<dbReference type="GO" id="GO:0004519">
    <property type="term" value="F:endonuclease activity"/>
    <property type="evidence" value="ECO:0007669"/>
    <property type="project" value="UniProtKB-KW"/>
</dbReference>
<dbReference type="InterPro" id="IPR012296">
    <property type="entry name" value="Nuclease_put_TT1808"/>
</dbReference>
<dbReference type="SUPFAM" id="SSF52980">
    <property type="entry name" value="Restriction endonuclease-like"/>
    <property type="match status" value="1"/>
</dbReference>
<sequence length="209" mass="23546">MNTTQLNHSESLPLVVQLHPVIEMTDEQFFEFCQINRELRIERTAHGELVIMSPTGSETGERNFSLIVQLGIWVERDGTGVGFDSSSGFTLPNGAVRSPDAAWIKKSRWEGISSEQRQKFAPICPDFVVELRSVSDRLKILQEKMQEYIKNGALLGWLIDPIQKQVYIYRPEVEMECLENPATLSGDPVLSGFILDLNKICSGISETET</sequence>
<organism evidence="2 3">
    <name type="scientific">Lyngbya aestuarii BL J</name>
    <dbReference type="NCBI Taxonomy" id="1348334"/>
    <lineage>
        <taxon>Bacteria</taxon>
        <taxon>Bacillati</taxon>
        <taxon>Cyanobacteriota</taxon>
        <taxon>Cyanophyceae</taxon>
        <taxon>Oscillatoriophycideae</taxon>
        <taxon>Oscillatoriales</taxon>
        <taxon>Microcoleaceae</taxon>
        <taxon>Lyngbya</taxon>
    </lineage>
</organism>
<evidence type="ECO:0000313" key="3">
    <source>
        <dbReference type="Proteomes" id="UP000017127"/>
    </source>
</evidence>
<dbReference type="InterPro" id="IPR008538">
    <property type="entry name" value="Uma2"/>
</dbReference>
<evidence type="ECO:0000259" key="1">
    <source>
        <dbReference type="Pfam" id="PF05685"/>
    </source>
</evidence>
<keyword evidence="2" id="KW-0255">Endonuclease</keyword>
<dbReference type="Gene3D" id="3.90.1570.10">
    <property type="entry name" value="tt1808, chain A"/>
    <property type="match status" value="1"/>
</dbReference>
<name>U7QC13_9CYAN</name>
<comment type="caution">
    <text evidence="2">The sequence shown here is derived from an EMBL/GenBank/DDBJ whole genome shotgun (WGS) entry which is preliminary data.</text>
</comment>
<dbReference type="PANTHER" id="PTHR34107">
    <property type="entry name" value="SLL0198 PROTEIN-RELATED"/>
    <property type="match status" value="1"/>
</dbReference>
<dbReference type="PATRIC" id="fig|1348334.3.peg.4518"/>
<evidence type="ECO:0000313" key="2">
    <source>
        <dbReference type="EMBL" id="ERT05368.1"/>
    </source>
</evidence>
<dbReference type="AlphaFoldDB" id="U7QC13"/>
<protein>
    <submittedName>
        <fullName evidence="2">Restriction endonuclease family protein</fullName>
    </submittedName>
</protein>
<proteinExistence type="predicted"/>
<keyword evidence="2" id="KW-0378">Hydrolase</keyword>
<dbReference type="EMBL" id="AUZM01000059">
    <property type="protein sequence ID" value="ERT05368.1"/>
    <property type="molecule type" value="Genomic_DNA"/>
</dbReference>
<dbReference type="Proteomes" id="UP000017127">
    <property type="component" value="Unassembled WGS sequence"/>
</dbReference>
<keyword evidence="2" id="KW-0540">Nuclease</keyword>
<reference evidence="2 3" key="1">
    <citation type="journal article" date="2013" name="Front. Microbiol.">
        <title>Comparative genomic analyses of the cyanobacterium, Lyngbya aestuarii BL J, a powerful hydrogen producer.</title>
        <authorList>
            <person name="Kothari A."/>
            <person name="Vaughn M."/>
            <person name="Garcia-Pichel F."/>
        </authorList>
    </citation>
    <scope>NUCLEOTIDE SEQUENCE [LARGE SCALE GENOMIC DNA]</scope>
    <source>
        <strain evidence="2 3">BL J</strain>
    </source>
</reference>
<keyword evidence="3" id="KW-1185">Reference proteome</keyword>
<dbReference type="CDD" id="cd06260">
    <property type="entry name" value="DUF820-like"/>
    <property type="match status" value="1"/>
</dbReference>
<dbReference type="Pfam" id="PF05685">
    <property type="entry name" value="Uma2"/>
    <property type="match status" value="1"/>
</dbReference>
<accession>U7QC13</accession>
<dbReference type="InterPro" id="IPR011335">
    <property type="entry name" value="Restrct_endonuc-II-like"/>
</dbReference>
<feature type="domain" description="Putative restriction endonuclease" evidence="1">
    <location>
        <begin position="27"/>
        <end position="197"/>
    </location>
</feature>